<evidence type="ECO:0000313" key="5">
    <source>
        <dbReference type="Proteomes" id="UP000474778"/>
    </source>
</evidence>
<evidence type="ECO:0000313" key="4">
    <source>
        <dbReference type="EMBL" id="MXR67172.1"/>
    </source>
</evidence>
<comment type="caution">
    <text evidence="4">The sequence shown here is derived from an EMBL/GenBank/DDBJ whole genome shotgun (WGS) entry which is preliminary data.</text>
</comment>
<dbReference type="Proteomes" id="UP000474778">
    <property type="component" value="Unassembled WGS sequence"/>
</dbReference>
<comment type="similarity">
    <text evidence="1">Belongs to the heat shock protein 70 family.</text>
</comment>
<dbReference type="NCBIfam" id="NF008673">
    <property type="entry name" value="PRK11678.1"/>
    <property type="match status" value="1"/>
</dbReference>
<dbReference type="PROSITE" id="PS00329">
    <property type="entry name" value="HSP70_2"/>
    <property type="match status" value="1"/>
</dbReference>
<dbReference type="InterPro" id="IPR013126">
    <property type="entry name" value="Hsp_70_fam"/>
</dbReference>
<dbReference type="EMBL" id="WRPA01000001">
    <property type="protein sequence ID" value="MXR67172.1"/>
    <property type="molecule type" value="Genomic_DNA"/>
</dbReference>
<dbReference type="GO" id="GO:0005524">
    <property type="term" value="F:ATP binding"/>
    <property type="evidence" value="ECO:0007669"/>
    <property type="project" value="UniProtKB-KW"/>
</dbReference>
<dbReference type="AlphaFoldDB" id="A0A6L7HSF9"/>
<protein>
    <submittedName>
        <fullName evidence="4">Molecular chaperone</fullName>
    </submittedName>
</protein>
<dbReference type="RefSeq" id="WP_160793187.1">
    <property type="nucleotide sequence ID" value="NZ_CANMWR010000012.1"/>
</dbReference>
<dbReference type="InterPro" id="IPR043129">
    <property type="entry name" value="ATPase_NBD"/>
</dbReference>
<dbReference type="Gene3D" id="3.30.420.40">
    <property type="match status" value="2"/>
</dbReference>
<keyword evidence="5" id="KW-1185">Reference proteome</keyword>
<organism evidence="4 5">
    <name type="scientific">Shewanella insulae</name>
    <dbReference type="NCBI Taxonomy" id="2681496"/>
    <lineage>
        <taxon>Bacteria</taxon>
        <taxon>Pseudomonadati</taxon>
        <taxon>Pseudomonadota</taxon>
        <taxon>Gammaproteobacteria</taxon>
        <taxon>Alteromonadales</taxon>
        <taxon>Shewanellaceae</taxon>
        <taxon>Shewanella</taxon>
    </lineage>
</organism>
<keyword evidence="2" id="KW-0547">Nucleotide-binding</keyword>
<evidence type="ECO:0000256" key="3">
    <source>
        <dbReference type="ARBA" id="ARBA00022840"/>
    </source>
</evidence>
<evidence type="ECO:0000256" key="2">
    <source>
        <dbReference type="ARBA" id="ARBA00022741"/>
    </source>
</evidence>
<evidence type="ECO:0000256" key="1">
    <source>
        <dbReference type="ARBA" id="ARBA00007381"/>
    </source>
</evidence>
<reference evidence="4 5" key="1">
    <citation type="submission" date="2019-12" db="EMBL/GenBank/DDBJ databases">
        <title>Shewanella insulae sp. nov., isolated from a tidal flat.</title>
        <authorList>
            <person name="Yoon J.-H."/>
        </authorList>
    </citation>
    <scope>NUCLEOTIDE SEQUENCE [LARGE SCALE GENOMIC DNA]</scope>
    <source>
        <strain evidence="4 5">JBTF-M18</strain>
    </source>
</reference>
<dbReference type="InterPro" id="IPR018181">
    <property type="entry name" value="Heat_shock_70_CS"/>
</dbReference>
<keyword evidence="3" id="KW-0067">ATP-binding</keyword>
<dbReference type="GO" id="GO:0140662">
    <property type="term" value="F:ATP-dependent protein folding chaperone"/>
    <property type="evidence" value="ECO:0007669"/>
    <property type="project" value="InterPro"/>
</dbReference>
<accession>A0A6L7HSF9</accession>
<proteinExistence type="inferred from homology"/>
<dbReference type="SUPFAM" id="SSF53067">
    <property type="entry name" value="Actin-like ATPase domain"/>
    <property type="match status" value="2"/>
</dbReference>
<dbReference type="Gene3D" id="3.90.640.10">
    <property type="entry name" value="Actin, Chain A, domain 4"/>
    <property type="match status" value="1"/>
</dbReference>
<sequence>MFVGFDYGSANCAVGIMDAGQVRLLPLAGDSHYLVSTLYALDRELIAEAVYQQLTSELKADYAKLRSAQLSRARHARQELDLDSDEQAVFVGEQAVAHYLDMPEEGFYVRSPKSFLGATGLRQDQIALFEDIVTLMMMHIKTLADKQLGAQGSATHAVIGRPVNFQGIGGEESNRQAEAILAMAAKRAGFNEVSFLFEPLAAGMDFEASLTQDKTVLVVDVGGGTTDCSVVKMGPSHIDKADRSEDFLGHSGQRIGGNDLDIALAMKAFMPHLGLGSHMVNGLPVPSQPFWNAVAVNDISAQRDFASLTSRKMLEELMKDAERTDLLSRLLKVQRDQLGYRLVRSAEGAKIALSASEVTQASLDYVDSELTAEVDQQGFVEAIAQPVGLIQSLMVEAMEQACEQGQGETGTPQADIIYVTGGTAKSPAIYRKIAQMYPETEIVVGDHFGSVTAGLTRWAQKVFG</sequence>
<name>A0A6L7HSF9_9GAMM</name>
<gene>
    <name evidence="4" type="primary">yegD</name>
    <name evidence="4" type="ORF">GNT65_00500</name>
</gene>
<dbReference type="PANTHER" id="PTHR19375">
    <property type="entry name" value="HEAT SHOCK PROTEIN 70KDA"/>
    <property type="match status" value="1"/>
</dbReference>
<dbReference type="Pfam" id="PF00012">
    <property type="entry name" value="HSP70"/>
    <property type="match status" value="1"/>
</dbReference>